<gene>
    <name evidence="8" type="ORF">CQA69_01470</name>
</gene>
<dbReference type="InterPro" id="IPR020846">
    <property type="entry name" value="MFS_dom"/>
</dbReference>
<dbReference type="PANTHER" id="PTHR43124">
    <property type="entry name" value="PURINE EFFLUX PUMP PBUE"/>
    <property type="match status" value="1"/>
</dbReference>
<dbReference type="EMBL" id="NXLZ01000002">
    <property type="protein sequence ID" value="TKX31725.1"/>
    <property type="molecule type" value="Genomic_DNA"/>
</dbReference>
<proteinExistence type="predicted"/>
<evidence type="ECO:0000256" key="1">
    <source>
        <dbReference type="ARBA" id="ARBA00004651"/>
    </source>
</evidence>
<accession>A0A4U7BNC4</accession>
<dbReference type="InterPro" id="IPR050189">
    <property type="entry name" value="MFS_Efflux_Transporters"/>
</dbReference>
<keyword evidence="9" id="KW-1185">Reference proteome</keyword>
<comment type="subcellular location">
    <subcellularLocation>
        <location evidence="1">Cell membrane</location>
        <topology evidence="1">Multi-pass membrane protein</topology>
    </subcellularLocation>
</comment>
<dbReference type="Proteomes" id="UP000308838">
    <property type="component" value="Unassembled WGS sequence"/>
</dbReference>
<keyword evidence="3 6" id="KW-0812">Transmembrane</keyword>
<evidence type="ECO:0000313" key="8">
    <source>
        <dbReference type="EMBL" id="TKX31725.1"/>
    </source>
</evidence>
<dbReference type="PANTHER" id="PTHR43124:SF3">
    <property type="entry name" value="CHLORAMPHENICOL EFFLUX PUMP RV0191"/>
    <property type="match status" value="1"/>
</dbReference>
<organism evidence="8 9">
    <name type="scientific">Campylobacter estrildidarum</name>
    <dbReference type="NCBI Taxonomy" id="2510189"/>
    <lineage>
        <taxon>Bacteria</taxon>
        <taxon>Pseudomonadati</taxon>
        <taxon>Campylobacterota</taxon>
        <taxon>Epsilonproteobacteria</taxon>
        <taxon>Campylobacterales</taxon>
        <taxon>Campylobacteraceae</taxon>
        <taxon>Campylobacter</taxon>
    </lineage>
</organism>
<dbReference type="Pfam" id="PF07690">
    <property type="entry name" value="MFS_1"/>
    <property type="match status" value="1"/>
</dbReference>
<keyword evidence="5 6" id="KW-0472">Membrane</keyword>
<reference evidence="8 9" key="1">
    <citation type="submission" date="2018-05" db="EMBL/GenBank/DDBJ databases">
        <title>Novel Campyloabacter and Helicobacter Species and Strains.</title>
        <authorList>
            <person name="Mannion A.J."/>
            <person name="Shen Z."/>
            <person name="Fox J.G."/>
        </authorList>
    </citation>
    <scope>NUCLEOTIDE SEQUENCE [LARGE SCALE GENOMIC DNA]</scope>
    <source>
        <strain evidence="9">MIT17-664</strain>
    </source>
</reference>
<feature type="transmembrane region" description="Helical" evidence="6">
    <location>
        <begin position="7"/>
        <end position="26"/>
    </location>
</feature>
<sequence length="419" mass="46181">MEKKPIRWFTFIILVIGGGTVFKLSGLKDAFYVPMQDFMGLSNTQIGLALSVYGIVQTIGNFASIYIADRFSKRILIPLSLICIGLIGFYISTFPSFYGILIAWGLLALFGEVIYWPVLLKAIRLLGDSTQQGRLFGFLEAGRGVVDTIVAFSALGIFLLLGSGAGGLKAAILFYSICVIVAGVLAYFFLEDDKINTINEQGIEISKNQAAWNGVIRAIKTPEIWVVSLTIFTIYSIYCGLTSFIPFLKDIYGMPAALVGAYGIINQYTLKLVGGPIGGYLADKKFQSSTRYLRFALILAAFAILIFIFMPHEKLNIYFGMCLTLGFGAIVFTMRATFFAPVDEIEIPREISGAAMSIACIFGYSPQLFCFALYGFIIDYFHQSLTGYRIVFALMGFFAICGVIVTTILLKMIAKKKNN</sequence>
<evidence type="ECO:0000259" key="7">
    <source>
        <dbReference type="PROSITE" id="PS50850"/>
    </source>
</evidence>
<evidence type="ECO:0000256" key="4">
    <source>
        <dbReference type="ARBA" id="ARBA00022989"/>
    </source>
</evidence>
<feature type="transmembrane region" description="Helical" evidence="6">
    <location>
        <begin position="224"/>
        <end position="245"/>
    </location>
</feature>
<dbReference type="InterPro" id="IPR011701">
    <property type="entry name" value="MFS"/>
</dbReference>
<evidence type="ECO:0000256" key="3">
    <source>
        <dbReference type="ARBA" id="ARBA00022692"/>
    </source>
</evidence>
<feature type="transmembrane region" description="Helical" evidence="6">
    <location>
        <begin position="172"/>
        <end position="190"/>
    </location>
</feature>
<dbReference type="InterPro" id="IPR036259">
    <property type="entry name" value="MFS_trans_sf"/>
</dbReference>
<feature type="transmembrane region" description="Helical" evidence="6">
    <location>
        <begin position="317"/>
        <end position="342"/>
    </location>
</feature>
<feature type="transmembrane region" description="Helical" evidence="6">
    <location>
        <begin position="354"/>
        <end position="378"/>
    </location>
</feature>
<feature type="transmembrane region" description="Helical" evidence="6">
    <location>
        <begin position="251"/>
        <end position="270"/>
    </location>
</feature>
<evidence type="ECO:0000256" key="2">
    <source>
        <dbReference type="ARBA" id="ARBA00022475"/>
    </source>
</evidence>
<protein>
    <submittedName>
        <fullName evidence="8">MFS transporter</fullName>
    </submittedName>
</protein>
<feature type="transmembrane region" description="Helical" evidence="6">
    <location>
        <begin position="75"/>
        <end position="91"/>
    </location>
</feature>
<dbReference type="GO" id="GO:0005886">
    <property type="term" value="C:plasma membrane"/>
    <property type="evidence" value="ECO:0007669"/>
    <property type="project" value="UniProtKB-SubCell"/>
</dbReference>
<dbReference type="PROSITE" id="PS50850">
    <property type="entry name" value="MFS"/>
    <property type="match status" value="1"/>
</dbReference>
<name>A0A4U7BNC4_9BACT</name>
<dbReference type="Gene3D" id="1.20.1250.20">
    <property type="entry name" value="MFS general substrate transporter like domains"/>
    <property type="match status" value="2"/>
</dbReference>
<dbReference type="AlphaFoldDB" id="A0A4U7BNC4"/>
<feature type="transmembrane region" description="Helical" evidence="6">
    <location>
        <begin position="390"/>
        <end position="410"/>
    </location>
</feature>
<comment type="caution">
    <text evidence="8">The sequence shown here is derived from an EMBL/GenBank/DDBJ whole genome shotgun (WGS) entry which is preliminary data.</text>
</comment>
<dbReference type="GO" id="GO:0022857">
    <property type="term" value="F:transmembrane transporter activity"/>
    <property type="evidence" value="ECO:0007669"/>
    <property type="project" value="InterPro"/>
</dbReference>
<feature type="transmembrane region" description="Helical" evidence="6">
    <location>
        <begin position="291"/>
        <end position="311"/>
    </location>
</feature>
<keyword evidence="4 6" id="KW-1133">Transmembrane helix</keyword>
<evidence type="ECO:0000313" key="9">
    <source>
        <dbReference type="Proteomes" id="UP000308838"/>
    </source>
</evidence>
<evidence type="ECO:0000256" key="6">
    <source>
        <dbReference type="SAM" id="Phobius"/>
    </source>
</evidence>
<feature type="domain" description="Major facilitator superfamily (MFS) profile" evidence="7">
    <location>
        <begin position="10"/>
        <end position="414"/>
    </location>
</feature>
<dbReference type="CDD" id="cd06174">
    <property type="entry name" value="MFS"/>
    <property type="match status" value="1"/>
</dbReference>
<feature type="transmembrane region" description="Helical" evidence="6">
    <location>
        <begin position="144"/>
        <end position="166"/>
    </location>
</feature>
<feature type="transmembrane region" description="Helical" evidence="6">
    <location>
        <begin position="46"/>
        <end position="68"/>
    </location>
</feature>
<dbReference type="OrthoDB" id="9773404at2"/>
<dbReference type="SUPFAM" id="SSF103473">
    <property type="entry name" value="MFS general substrate transporter"/>
    <property type="match status" value="1"/>
</dbReference>
<evidence type="ECO:0000256" key="5">
    <source>
        <dbReference type="ARBA" id="ARBA00023136"/>
    </source>
</evidence>
<feature type="transmembrane region" description="Helical" evidence="6">
    <location>
        <begin position="97"/>
        <end position="123"/>
    </location>
</feature>
<keyword evidence="2" id="KW-1003">Cell membrane</keyword>